<comment type="similarity">
    <text evidence="1">Belongs to the argonaute family. Long pAgo subfamily.</text>
</comment>
<evidence type="ECO:0000313" key="4">
    <source>
        <dbReference type="EMBL" id="SFN32905.1"/>
    </source>
</evidence>
<dbReference type="Gene3D" id="3.40.50.2300">
    <property type="match status" value="1"/>
</dbReference>
<dbReference type="RefSeq" id="WP_024981710.1">
    <property type="nucleotide sequence ID" value="NZ_CBCRUM010000018.1"/>
</dbReference>
<dbReference type="Proteomes" id="UP000182961">
    <property type="component" value="Unassembled WGS sequence"/>
</dbReference>
<proteinExistence type="inferred from homology"/>
<dbReference type="Gene3D" id="3.30.420.10">
    <property type="entry name" value="Ribonuclease H-like superfamily/Ribonuclease H"/>
    <property type="match status" value="1"/>
</dbReference>
<protein>
    <recommendedName>
        <fullName evidence="2">Protein argonaute</fullName>
    </recommendedName>
</protein>
<dbReference type="Pfam" id="PF02171">
    <property type="entry name" value="Piwi"/>
    <property type="match status" value="1"/>
</dbReference>
<sequence length="763" mass="88157">MQLNYFPIKFEFDQYQIRTEPYSEERLIELRSLYNTTHSFFRNGEVIYVSNKDGNDSNSIGNLVSRETYGDNQITSSLIKHLFFRTFKERFPRYIPVDFYPFRFFSEQAKDDIIYNLLPDHLKNRIAYKKLIEIQLRLTEINGLKQFGFLINIRRNWVFNKSCAELHLEGYNLIGVEVLHAEIFSGLNNVIAPNEELIGVLIEINGDKAKIDTNEGTKEYSLEQLFIKKSKYNIGNYLSFAISQQKSEEIMNLIESQRPDIYNAKKLHDEIKRISSHLFYENGAPILFYNKDGFCFTVDKIPLSVSNSIELRTPTFIFDPAATKTNSSNPDLGLSNYGPYDSTTFDIKTPNVLCICNRNNRGNFTKFLSNLKDGMPQSRYFQKGLQKKYDLQDVIINIRETQGYSTEEYFNIISNYDENKPHLAIIEIPGSFKRHIDHSNLYYLIKAKLLSLEIPVQFVTSEIIGNHNEYILNSIALQIYAKLGGTPWVLPSQRSVDREIIIGIGHSWLRRNQYAGAEHNRVVGITTFMSSDGQYLLGDKVKDVAFENYFDELLNSLKQSVQRLSTEQGWTDGDTVRLIFHIFKPIKNTEFDVISQLVRDITQYKIKFAFVTISNLHPTMLFDANQPGISKYGNNAVKGQFIPNRGSNIFLDDKTCIVQMFGANELKTSKQGMSRPVLITIGTPKGNYDSNDLNDLLFYDLGYITQQIFSFTYLSWRSFLPGEEPATMKYSNLISKLLGKMRDVPNWDADSLNYGLKRKKWFL</sequence>
<dbReference type="InterPro" id="IPR003165">
    <property type="entry name" value="Piwi"/>
</dbReference>
<dbReference type="GO" id="GO:0003676">
    <property type="term" value="F:nucleic acid binding"/>
    <property type="evidence" value="ECO:0007669"/>
    <property type="project" value="InterPro"/>
</dbReference>
<dbReference type="AlphaFoldDB" id="A0A1I4Y4I1"/>
<dbReference type="SMART" id="SM00950">
    <property type="entry name" value="Piwi"/>
    <property type="match status" value="1"/>
</dbReference>
<accession>A0A1I4Y4I1</accession>
<name>A0A1I4Y4I1_9FLAO</name>
<dbReference type="PROSITE" id="PS50822">
    <property type="entry name" value="PIWI"/>
    <property type="match status" value="1"/>
</dbReference>
<feature type="domain" description="Piwi" evidence="3">
    <location>
        <begin position="423"/>
        <end position="743"/>
    </location>
</feature>
<evidence type="ECO:0000256" key="1">
    <source>
        <dbReference type="ARBA" id="ARBA00035012"/>
    </source>
</evidence>
<dbReference type="InterPro" id="IPR012337">
    <property type="entry name" value="RNaseH-like_sf"/>
</dbReference>
<dbReference type="InterPro" id="IPR036397">
    <property type="entry name" value="RNaseH_sf"/>
</dbReference>
<reference evidence="5" key="1">
    <citation type="submission" date="2016-10" db="EMBL/GenBank/DDBJ databases">
        <authorList>
            <person name="Varghese N."/>
            <person name="Submissions S."/>
        </authorList>
    </citation>
    <scope>NUCLEOTIDE SEQUENCE [LARGE SCALE GENOMIC DNA]</scope>
    <source>
        <strain evidence="5">DSM 4002</strain>
    </source>
</reference>
<keyword evidence="5" id="KW-1185">Reference proteome</keyword>
<organism evidence="4 5">
    <name type="scientific">Flavobacterium succinicans</name>
    <dbReference type="NCBI Taxonomy" id="29536"/>
    <lineage>
        <taxon>Bacteria</taxon>
        <taxon>Pseudomonadati</taxon>
        <taxon>Bacteroidota</taxon>
        <taxon>Flavobacteriia</taxon>
        <taxon>Flavobacteriales</taxon>
        <taxon>Flavobacteriaceae</taxon>
        <taxon>Flavobacterium</taxon>
    </lineage>
</organism>
<dbReference type="eggNOG" id="COG1431">
    <property type="taxonomic scope" value="Bacteria"/>
</dbReference>
<evidence type="ECO:0000256" key="2">
    <source>
        <dbReference type="ARBA" id="ARBA00035032"/>
    </source>
</evidence>
<gene>
    <name evidence="4" type="ORF">SAMN05444143_110109</name>
</gene>
<dbReference type="SUPFAM" id="SSF53098">
    <property type="entry name" value="Ribonuclease H-like"/>
    <property type="match status" value="1"/>
</dbReference>
<dbReference type="EMBL" id="FOUT01000010">
    <property type="protein sequence ID" value="SFN32905.1"/>
    <property type="molecule type" value="Genomic_DNA"/>
</dbReference>
<evidence type="ECO:0000313" key="5">
    <source>
        <dbReference type="Proteomes" id="UP000182961"/>
    </source>
</evidence>
<evidence type="ECO:0000259" key="3">
    <source>
        <dbReference type="PROSITE" id="PS50822"/>
    </source>
</evidence>